<dbReference type="STRING" id="1325564.NSJP_3309"/>
<accession>A0A1W1I902</accession>
<sequence>MKTVPILFHDIDGVLFGDYAGEFQLRPGVKSWLAWAHEHFELVWLTSWESERIKTLLKVLYCEKFRPDEDPPVFHHANWTKLENKVAWVQQAVQKLNGREWFWIDDDIGKFEPEIEAAGIPLTRCIQANPAGQDELTVIQSVLARRLAGLGTNVDGPEKDRAA</sequence>
<evidence type="ECO:0000313" key="1">
    <source>
        <dbReference type="EMBL" id="SLM49476.1"/>
    </source>
</evidence>
<protein>
    <recommendedName>
        <fullName evidence="3">FCP1 homology domain-containing protein</fullName>
    </recommendedName>
</protein>
<name>A0A1W1I902_9BACT</name>
<dbReference type="Proteomes" id="UP000192042">
    <property type="component" value="Chromosome I"/>
</dbReference>
<dbReference type="OrthoDB" id="5124141at2"/>
<dbReference type="AlphaFoldDB" id="A0A1W1I902"/>
<keyword evidence="2" id="KW-1185">Reference proteome</keyword>
<gene>
    <name evidence="1" type="ORF">NSJP_3309</name>
</gene>
<dbReference type="KEGG" id="nja:NSJP_3309"/>
<dbReference type="SUPFAM" id="SSF56784">
    <property type="entry name" value="HAD-like"/>
    <property type="match status" value="1"/>
</dbReference>
<dbReference type="InterPro" id="IPR036412">
    <property type="entry name" value="HAD-like_sf"/>
</dbReference>
<organism evidence="1 2">
    <name type="scientific">Nitrospira japonica</name>
    <dbReference type="NCBI Taxonomy" id="1325564"/>
    <lineage>
        <taxon>Bacteria</taxon>
        <taxon>Pseudomonadati</taxon>
        <taxon>Nitrospirota</taxon>
        <taxon>Nitrospiria</taxon>
        <taxon>Nitrospirales</taxon>
        <taxon>Nitrospiraceae</taxon>
        <taxon>Nitrospira</taxon>
    </lineage>
</organism>
<proteinExistence type="predicted"/>
<evidence type="ECO:0008006" key="3">
    <source>
        <dbReference type="Google" id="ProtNLM"/>
    </source>
</evidence>
<reference evidence="1 2" key="1">
    <citation type="submission" date="2017-03" db="EMBL/GenBank/DDBJ databases">
        <authorList>
            <person name="Afonso C.L."/>
            <person name="Miller P.J."/>
            <person name="Scott M.A."/>
            <person name="Spackman E."/>
            <person name="Goraichik I."/>
            <person name="Dimitrov K.M."/>
            <person name="Suarez D.L."/>
            <person name="Swayne D.E."/>
        </authorList>
    </citation>
    <scope>NUCLEOTIDE SEQUENCE [LARGE SCALE GENOMIC DNA]</scope>
    <source>
        <strain evidence="1">Genome sequencing of Nitrospira japonica strain NJ11</strain>
    </source>
</reference>
<evidence type="ECO:0000313" key="2">
    <source>
        <dbReference type="Proteomes" id="UP000192042"/>
    </source>
</evidence>
<dbReference type="EMBL" id="LT828648">
    <property type="protein sequence ID" value="SLM49476.1"/>
    <property type="molecule type" value="Genomic_DNA"/>
</dbReference>
<dbReference type="RefSeq" id="WP_080887687.1">
    <property type="nucleotide sequence ID" value="NZ_LT828648.1"/>
</dbReference>